<keyword evidence="6" id="KW-1185">Reference proteome</keyword>
<comment type="caution">
    <text evidence="5">The sequence shown here is derived from an EMBL/GenBank/DDBJ whole genome shotgun (WGS) entry which is preliminary data.</text>
</comment>
<dbReference type="GO" id="GO:0003756">
    <property type="term" value="F:protein disulfide isomerase activity"/>
    <property type="evidence" value="ECO:0007669"/>
    <property type="project" value="TreeGrafter"/>
</dbReference>
<dbReference type="InterPro" id="IPR051063">
    <property type="entry name" value="PDI"/>
</dbReference>
<keyword evidence="2 3" id="KW-0732">Signal</keyword>
<dbReference type="Gene3D" id="3.40.30.10">
    <property type="entry name" value="Glutaredoxin"/>
    <property type="match status" value="2"/>
</dbReference>
<dbReference type="InterPro" id="IPR013766">
    <property type="entry name" value="Thioredoxin_domain"/>
</dbReference>
<dbReference type="PROSITE" id="PS51352">
    <property type="entry name" value="THIOREDOXIN_2"/>
    <property type="match status" value="1"/>
</dbReference>
<organism evidence="5 6">
    <name type="scientific">Saccharomycopsis crataegensis</name>
    <dbReference type="NCBI Taxonomy" id="43959"/>
    <lineage>
        <taxon>Eukaryota</taxon>
        <taxon>Fungi</taxon>
        <taxon>Dikarya</taxon>
        <taxon>Ascomycota</taxon>
        <taxon>Saccharomycotina</taxon>
        <taxon>Saccharomycetes</taxon>
        <taxon>Saccharomycopsidaceae</taxon>
        <taxon>Saccharomycopsis</taxon>
    </lineage>
</organism>
<name>A0AAV5QH92_9ASCO</name>
<dbReference type="Proteomes" id="UP001360560">
    <property type="component" value="Unassembled WGS sequence"/>
</dbReference>
<dbReference type="GO" id="GO:0005783">
    <property type="term" value="C:endoplasmic reticulum"/>
    <property type="evidence" value="ECO:0007669"/>
    <property type="project" value="TreeGrafter"/>
</dbReference>
<protein>
    <recommendedName>
        <fullName evidence="4">Thioredoxin domain-containing protein</fullName>
    </recommendedName>
</protein>
<feature type="chain" id="PRO_5043719559" description="Thioredoxin domain-containing protein" evidence="3">
    <location>
        <begin position="21"/>
        <end position="387"/>
    </location>
</feature>
<comment type="similarity">
    <text evidence="1">Belongs to the protein disulfide isomerase family.</text>
</comment>
<evidence type="ECO:0000256" key="2">
    <source>
        <dbReference type="ARBA" id="ARBA00022729"/>
    </source>
</evidence>
<dbReference type="AlphaFoldDB" id="A0AAV5QH92"/>
<evidence type="ECO:0000256" key="1">
    <source>
        <dbReference type="ARBA" id="ARBA00006347"/>
    </source>
</evidence>
<accession>A0AAV5QH92</accession>
<gene>
    <name evidence="5" type="ORF">DASC09_016250</name>
</gene>
<dbReference type="Pfam" id="PF00085">
    <property type="entry name" value="Thioredoxin"/>
    <property type="match status" value="1"/>
</dbReference>
<proteinExistence type="inferred from homology"/>
<feature type="domain" description="Thioredoxin" evidence="4">
    <location>
        <begin position="9"/>
        <end position="135"/>
    </location>
</feature>
<dbReference type="CDD" id="cd02961">
    <property type="entry name" value="PDI_a_family"/>
    <property type="match status" value="1"/>
</dbReference>
<dbReference type="EMBL" id="BTFZ01000002">
    <property type="protein sequence ID" value="GMM34300.1"/>
    <property type="molecule type" value="Genomic_DNA"/>
</dbReference>
<feature type="signal peptide" evidence="3">
    <location>
        <begin position="1"/>
        <end position="20"/>
    </location>
</feature>
<evidence type="ECO:0000256" key="3">
    <source>
        <dbReference type="SAM" id="SignalP"/>
    </source>
</evidence>
<dbReference type="SUPFAM" id="SSF52833">
    <property type="entry name" value="Thioredoxin-like"/>
    <property type="match status" value="2"/>
</dbReference>
<evidence type="ECO:0000313" key="5">
    <source>
        <dbReference type="EMBL" id="GMM34300.1"/>
    </source>
</evidence>
<evidence type="ECO:0000259" key="4">
    <source>
        <dbReference type="PROSITE" id="PS51352"/>
    </source>
</evidence>
<dbReference type="PANTHER" id="PTHR45672:SF3">
    <property type="entry name" value="THIOREDOXIN DOMAIN-CONTAINING PROTEIN 5"/>
    <property type="match status" value="1"/>
</dbReference>
<sequence length="387" mass="44680">MKVISIPLFLTLFCLSVAYALTSESNILEVTADSLQSLLSESSNSQGFSIVLFFSQSCRYCALLKPIWQYMPSLYASSSQLQLIQIDALKHKVSSVYGIKSFPTLKIFKGNQEISTFEGSRTLENLSQWIQEQTSIEPQWPQSDVWDLESDDKYDQFILGYLTSASQDIADNDNPIVKNITTTEDLSFWDFLLLQYFERSNPLVIPFVAPWMNAWWDRTDFYESVATESRLSSRNVVFGRADVTNANNRKLVEWFHVSRTPTIIRVIFPRTENYWWNKLQSVAAALMPKNADEVLQVRKKDLIKFFKEVTVEFYGPEDLGLVYPGGEVELIRSMIKGKLSENRPIHSLMDILNGSELKWKNSEEPIEGEEEEELFDNDDEYLKLREL</sequence>
<dbReference type="GeneID" id="90072279"/>
<evidence type="ECO:0000313" key="6">
    <source>
        <dbReference type="Proteomes" id="UP001360560"/>
    </source>
</evidence>
<dbReference type="PANTHER" id="PTHR45672">
    <property type="entry name" value="PROTEIN DISULFIDE-ISOMERASE C17H9.14C-RELATED"/>
    <property type="match status" value="1"/>
</dbReference>
<dbReference type="GO" id="GO:0006457">
    <property type="term" value="P:protein folding"/>
    <property type="evidence" value="ECO:0007669"/>
    <property type="project" value="TreeGrafter"/>
</dbReference>
<reference evidence="5 6" key="1">
    <citation type="journal article" date="2023" name="Elife">
        <title>Identification of key yeast species and microbe-microbe interactions impacting larval growth of Drosophila in the wild.</title>
        <authorList>
            <person name="Mure A."/>
            <person name="Sugiura Y."/>
            <person name="Maeda R."/>
            <person name="Honda K."/>
            <person name="Sakurai N."/>
            <person name="Takahashi Y."/>
            <person name="Watada M."/>
            <person name="Katoh T."/>
            <person name="Gotoh A."/>
            <person name="Gotoh Y."/>
            <person name="Taniguchi I."/>
            <person name="Nakamura K."/>
            <person name="Hayashi T."/>
            <person name="Katayama T."/>
            <person name="Uemura T."/>
            <person name="Hattori Y."/>
        </authorList>
    </citation>
    <scope>NUCLEOTIDE SEQUENCE [LARGE SCALE GENOMIC DNA]</scope>
    <source>
        <strain evidence="5 6">SC-9</strain>
    </source>
</reference>
<dbReference type="RefSeq" id="XP_064851300.1">
    <property type="nucleotide sequence ID" value="XM_064995228.1"/>
</dbReference>
<dbReference type="InterPro" id="IPR036249">
    <property type="entry name" value="Thioredoxin-like_sf"/>
</dbReference>